<accession>A0A6A6NZB9</accession>
<feature type="region of interest" description="Disordered" evidence="1">
    <location>
        <begin position="1"/>
        <end position="22"/>
    </location>
</feature>
<sequence>MAALQYKTLPPEVGDASKPQDSVPQTLTLYRTKGLYNSVFFNAEDRLPDHLNRNYGHGPGMEPHDIFGIQNWGVDQITHSLNLLPVLRLATRLLVHKQTLYFWHDILLGPRRPLNGPDAYNCVEIVPGRQALSEQQALLTHHTLKRLAKSIILKVMSPADQQRYGRLSVAIENINPGAHVQDIYGYNRTGVQILIGQRTVPDG</sequence>
<protein>
    <submittedName>
        <fullName evidence="2">Uncharacterized protein</fullName>
    </submittedName>
</protein>
<reference evidence="2" key="1">
    <citation type="journal article" date="2020" name="Stud. Mycol.">
        <title>101 Dothideomycetes genomes: a test case for predicting lifestyles and emergence of pathogens.</title>
        <authorList>
            <person name="Haridas S."/>
            <person name="Albert R."/>
            <person name="Binder M."/>
            <person name="Bloem J."/>
            <person name="Labutti K."/>
            <person name="Salamov A."/>
            <person name="Andreopoulos B."/>
            <person name="Baker S."/>
            <person name="Barry K."/>
            <person name="Bills G."/>
            <person name="Bluhm B."/>
            <person name="Cannon C."/>
            <person name="Castanera R."/>
            <person name="Culley D."/>
            <person name="Daum C."/>
            <person name="Ezra D."/>
            <person name="Gonzalez J."/>
            <person name="Henrissat B."/>
            <person name="Kuo A."/>
            <person name="Liang C."/>
            <person name="Lipzen A."/>
            <person name="Lutzoni F."/>
            <person name="Magnuson J."/>
            <person name="Mondo S."/>
            <person name="Nolan M."/>
            <person name="Ohm R."/>
            <person name="Pangilinan J."/>
            <person name="Park H.-J."/>
            <person name="Ramirez L."/>
            <person name="Alfaro M."/>
            <person name="Sun H."/>
            <person name="Tritt A."/>
            <person name="Yoshinaga Y."/>
            <person name="Zwiers L.-H."/>
            <person name="Turgeon B."/>
            <person name="Goodwin S."/>
            <person name="Spatafora J."/>
            <person name="Crous P."/>
            <person name="Grigoriev I."/>
        </authorList>
    </citation>
    <scope>NUCLEOTIDE SEQUENCE</scope>
    <source>
        <strain evidence="2">ATCC 16933</strain>
    </source>
</reference>
<gene>
    <name evidence="2" type="ORF">BDY21DRAFT_392121</name>
</gene>
<evidence type="ECO:0000256" key="1">
    <source>
        <dbReference type="SAM" id="MobiDB-lite"/>
    </source>
</evidence>
<evidence type="ECO:0000313" key="3">
    <source>
        <dbReference type="Proteomes" id="UP000799766"/>
    </source>
</evidence>
<dbReference type="Proteomes" id="UP000799766">
    <property type="component" value="Unassembled WGS sequence"/>
</dbReference>
<name>A0A6A6NZB9_9PEZI</name>
<evidence type="ECO:0000313" key="2">
    <source>
        <dbReference type="EMBL" id="KAF2457095.1"/>
    </source>
</evidence>
<proteinExistence type="predicted"/>
<dbReference type="EMBL" id="MU001681">
    <property type="protein sequence ID" value="KAF2457095.1"/>
    <property type="molecule type" value="Genomic_DNA"/>
</dbReference>
<dbReference type="AlphaFoldDB" id="A0A6A6NZB9"/>
<organism evidence="2 3">
    <name type="scientific">Lineolata rhizophorae</name>
    <dbReference type="NCBI Taxonomy" id="578093"/>
    <lineage>
        <taxon>Eukaryota</taxon>
        <taxon>Fungi</taxon>
        <taxon>Dikarya</taxon>
        <taxon>Ascomycota</taxon>
        <taxon>Pezizomycotina</taxon>
        <taxon>Dothideomycetes</taxon>
        <taxon>Dothideomycetes incertae sedis</taxon>
        <taxon>Lineolatales</taxon>
        <taxon>Lineolataceae</taxon>
        <taxon>Lineolata</taxon>
    </lineage>
</organism>
<keyword evidence="3" id="KW-1185">Reference proteome</keyword>